<accession>A0A1R2ALM4</accession>
<dbReference type="OrthoDB" id="3549872at2759"/>
<dbReference type="Proteomes" id="UP000187209">
    <property type="component" value="Unassembled WGS sequence"/>
</dbReference>
<gene>
    <name evidence="2" type="ORF">SteCoe_38271</name>
</gene>
<keyword evidence="1" id="KW-0175">Coiled coil</keyword>
<proteinExistence type="predicted"/>
<keyword evidence="3" id="KW-1185">Reference proteome</keyword>
<comment type="caution">
    <text evidence="2">The sequence shown here is derived from an EMBL/GenBank/DDBJ whole genome shotgun (WGS) entry which is preliminary data.</text>
</comment>
<dbReference type="AlphaFoldDB" id="A0A1R2ALM4"/>
<protein>
    <recommendedName>
        <fullName evidence="4">Kinesin motor domain-containing protein</fullName>
    </recommendedName>
</protein>
<evidence type="ECO:0000313" key="2">
    <source>
        <dbReference type="EMBL" id="OMJ65412.1"/>
    </source>
</evidence>
<reference evidence="2 3" key="1">
    <citation type="submission" date="2016-11" db="EMBL/GenBank/DDBJ databases">
        <title>The macronuclear genome of Stentor coeruleus: a giant cell with tiny introns.</title>
        <authorList>
            <person name="Slabodnick M."/>
            <person name="Ruby J.G."/>
            <person name="Reiff S.B."/>
            <person name="Swart E.C."/>
            <person name="Gosai S."/>
            <person name="Prabakaran S."/>
            <person name="Witkowska E."/>
            <person name="Larue G.E."/>
            <person name="Fisher S."/>
            <person name="Freeman R.M."/>
            <person name="Gunawardena J."/>
            <person name="Chu W."/>
            <person name="Stover N.A."/>
            <person name="Gregory B.D."/>
            <person name="Nowacki M."/>
            <person name="Derisi J."/>
            <person name="Roy S.W."/>
            <person name="Marshall W.F."/>
            <person name="Sood P."/>
        </authorList>
    </citation>
    <scope>NUCLEOTIDE SEQUENCE [LARGE SCALE GENOMIC DNA]</scope>
    <source>
        <strain evidence="2">WM001</strain>
    </source>
</reference>
<dbReference type="PANTHER" id="PTHR45615">
    <property type="entry name" value="MYOSIN HEAVY CHAIN, NON-MUSCLE"/>
    <property type="match status" value="1"/>
</dbReference>
<dbReference type="PANTHER" id="PTHR45615:SF63">
    <property type="entry name" value="CHROMOSOME UNDETERMINED SCAFFOLD_10, WHOLE GENOME SHOTGUN SEQUENCE"/>
    <property type="match status" value="1"/>
</dbReference>
<name>A0A1R2ALM4_9CILI</name>
<dbReference type="EMBL" id="MPUH01002157">
    <property type="protein sequence ID" value="OMJ65412.1"/>
    <property type="molecule type" value="Genomic_DNA"/>
</dbReference>
<evidence type="ECO:0000256" key="1">
    <source>
        <dbReference type="SAM" id="Coils"/>
    </source>
</evidence>
<organism evidence="2 3">
    <name type="scientific">Stentor coeruleus</name>
    <dbReference type="NCBI Taxonomy" id="5963"/>
    <lineage>
        <taxon>Eukaryota</taxon>
        <taxon>Sar</taxon>
        <taxon>Alveolata</taxon>
        <taxon>Ciliophora</taxon>
        <taxon>Postciliodesmatophora</taxon>
        <taxon>Heterotrichea</taxon>
        <taxon>Heterotrichida</taxon>
        <taxon>Stentoridae</taxon>
        <taxon>Stentor</taxon>
    </lineage>
</organism>
<feature type="coiled-coil region" evidence="1">
    <location>
        <begin position="325"/>
        <end position="483"/>
    </location>
</feature>
<evidence type="ECO:0008006" key="4">
    <source>
        <dbReference type="Google" id="ProtNLM"/>
    </source>
</evidence>
<feature type="coiled-coil region" evidence="1">
    <location>
        <begin position="523"/>
        <end position="708"/>
    </location>
</feature>
<evidence type="ECO:0000313" key="3">
    <source>
        <dbReference type="Proteomes" id="UP000187209"/>
    </source>
</evidence>
<sequence>MKFEAEDTIKVYCNIIGDDNSQEYTRCINVLSSTSLQISEYREVIQPEGFLKKDKIQNSPSNALSIDFKPQVPIQTEFKVLDFEFERIFSESESIDTVSSILLPDFSKNACIISIGKSELLTFRTGIIAKTIMEAFEQSFIVEIAVASLTQEKTLSVLGSFGSLNDYLDITNKLYLLDYFNPRKPKDDIYVTTAIFTKDRKRICIQFVDIIQFSKNVDSLSKVLTNDTFESDGSYHAKDRLVQMLCKTLCFSPKIIVIGNVYPTIPFFIKSRHILMFIENIFQNSNKKRSIFSYLMLKEVRKFQKNQFQIGKLNEEYCSQIALLKKQLESQISQCTEKNLQHEREMEKLKAALEVPHGFVTEAEISILRYRLDEKNVELAKISAEKQLINEKNEENIKALKNYEGRIENLKVKLMNSDKSNAELREKIEKLEKNADYTWNYIKEKEKEMNQLKNLVVQYENQINSNKNKIKDLEDTKFKLEKELSSKSIPEGFNGNFEEYLDDIHTQFYEFIVAFYRVYMNHSESYREALIKTQNEYNELRVRFRTRQVELIENAKKLNEYYIDKIDSIENEYGENQMNLLNRAKEAEAREKAIQQELENLQKSVSSMKNDFEKKSDENRADFNYFKKKVKAKIREKQSEHDKKVEELVEQNKQLQNEKSKWSLEKNKLIEKEIELKSEYDFIIKDIKETYSNDIKKLQEQIEILKAMRNPRKKNK</sequence>